<evidence type="ECO:0000313" key="4">
    <source>
        <dbReference type="Proteomes" id="UP000076574"/>
    </source>
</evidence>
<dbReference type="AlphaFoldDB" id="A0A109ZYA8"/>
<dbReference type="Proteomes" id="UP000076574">
    <property type="component" value="Unassembled WGS sequence"/>
</dbReference>
<evidence type="ECO:0000313" key="2">
    <source>
        <dbReference type="EMBL" id="AMH39499.1"/>
    </source>
</evidence>
<dbReference type="EMBL" id="KT955714">
    <property type="protein sequence ID" value="AMH39499.1"/>
    <property type="molecule type" value="Genomic_DNA"/>
</dbReference>
<dbReference type="Gene3D" id="3.40.50.1110">
    <property type="entry name" value="SGNH hydrolase"/>
    <property type="match status" value="1"/>
</dbReference>
<proteinExistence type="predicted"/>
<dbReference type="SUPFAM" id="SSF52266">
    <property type="entry name" value="SGNH hydrolase"/>
    <property type="match status" value="1"/>
</dbReference>
<reference evidence="2" key="1">
    <citation type="submission" date="2015-10" db="EMBL/GenBank/DDBJ databases">
        <title>Evolution marks in rhizobial microsymbionts genomes from the relict species Vavilovia formosa (Stev.) Fed.</title>
        <authorList>
            <person name="Kopat V."/>
        </authorList>
    </citation>
    <scope>NUCLEOTIDE SEQUENCE</scope>
    <source>
        <strain evidence="2">Vaf-07</strain>
    </source>
</reference>
<sequence>MSRTLRVMLVAVATLAAMASAPVAVQAQTKPKVTSLGPDFPKTEIFIGNSFFYFNNSMHSHVLAMVRAADPANRTSYQATSVTIGGSGFEWHDVESYFRPNAIASYSFDDNNNIIFNKRERLFDAAIMMDCSQCPIHPKLKSVFTEYAKKDADIVRAHGAKPVFFMSWAYEDKPEMTQQLAKAYTVAGNDNNALVIPAGLAFARMRAKQPELNLYQPDRRHPSMAGTYLASCVVFTALTGRSPVGNPYLAGLDEATAKMLQTAAWETVQDYYGK</sequence>
<feature type="chain" id="PRO_5010058045" description="SGNH/GDSL hydrolase family protein" evidence="1">
    <location>
        <begin position="20"/>
        <end position="274"/>
    </location>
</feature>
<feature type="signal peptide" evidence="1">
    <location>
        <begin position="1"/>
        <end position="19"/>
    </location>
</feature>
<name>A0A109ZYA8_9BRAD</name>
<accession>A0A109ZYA8</accession>
<gene>
    <name evidence="3" type="ORF">A4A58_03390</name>
    <name evidence="2" type="ORF">PROKKA_00687</name>
</gene>
<dbReference type="OrthoDB" id="9792428at2"/>
<evidence type="ECO:0008006" key="5">
    <source>
        <dbReference type="Google" id="ProtNLM"/>
    </source>
</evidence>
<dbReference type="GO" id="GO:0016788">
    <property type="term" value="F:hydrolase activity, acting on ester bonds"/>
    <property type="evidence" value="ECO:0007669"/>
    <property type="project" value="UniProtKB-ARBA"/>
</dbReference>
<evidence type="ECO:0000256" key="1">
    <source>
        <dbReference type="SAM" id="SignalP"/>
    </source>
</evidence>
<dbReference type="STRING" id="943830.A4A58_03390"/>
<dbReference type="EMBL" id="LVYV01000001">
    <property type="protein sequence ID" value="KZD25476.1"/>
    <property type="molecule type" value="Genomic_DNA"/>
</dbReference>
<keyword evidence="1" id="KW-0732">Signal</keyword>
<evidence type="ECO:0000313" key="3">
    <source>
        <dbReference type="EMBL" id="KZD25476.1"/>
    </source>
</evidence>
<dbReference type="InterPro" id="IPR036514">
    <property type="entry name" value="SGNH_hydro_sf"/>
</dbReference>
<protein>
    <recommendedName>
        <fullName evidence="5">SGNH/GDSL hydrolase family protein</fullName>
    </recommendedName>
</protein>
<keyword evidence="4" id="KW-1185">Reference proteome</keyword>
<organism evidence="2">
    <name type="scientific">Tardiphaga robiniae</name>
    <dbReference type="NCBI Taxonomy" id="943830"/>
    <lineage>
        <taxon>Bacteria</taxon>
        <taxon>Pseudomonadati</taxon>
        <taxon>Pseudomonadota</taxon>
        <taxon>Alphaproteobacteria</taxon>
        <taxon>Hyphomicrobiales</taxon>
        <taxon>Nitrobacteraceae</taxon>
        <taxon>Tardiphaga</taxon>
    </lineage>
</organism>
<reference evidence="3 4" key="2">
    <citation type="submission" date="2016-03" db="EMBL/GenBank/DDBJ databases">
        <title>Microsymbionts genomes from the relict species Vavilovia formosa (Stev.) Fed.</title>
        <authorList>
            <person name="Kopat V."/>
            <person name="Chirak E."/>
            <person name="Kimeklis A."/>
            <person name="Andronov E."/>
        </authorList>
    </citation>
    <scope>NUCLEOTIDE SEQUENCE [LARGE SCALE GENOMIC DNA]</scope>
    <source>
        <strain evidence="3 4">Vaf07</strain>
    </source>
</reference>